<evidence type="ECO:0000256" key="5">
    <source>
        <dbReference type="ARBA" id="ARBA00022989"/>
    </source>
</evidence>
<proteinExistence type="inferred from homology"/>
<dbReference type="RefSeq" id="WP_248167430.1">
    <property type="nucleotide sequence ID" value="NZ_JALNJA010000002.1"/>
</dbReference>
<evidence type="ECO:0000256" key="8">
    <source>
        <dbReference type="SAM" id="MobiDB-lite"/>
    </source>
</evidence>
<feature type="transmembrane region" description="Helical" evidence="9">
    <location>
        <begin position="240"/>
        <end position="264"/>
    </location>
</feature>
<feature type="transmembrane region" description="Helical" evidence="9">
    <location>
        <begin position="340"/>
        <end position="361"/>
    </location>
</feature>
<dbReference type="EMBL" id="JAPMKV010000004">
    <property type="protein sequence ID" value="MCX7445059.1"/>
    <property type="molecule type" value="Genomic_DNA"/>
</dbReference>
<comment type="caution">
    <text evidence="11">The sequence shown here is derived from an EMBL/GenBank/DDBJ whole genome shotgun (WGS) entry which is preliminary data.</text>
</comment>
<protein>
    <submittedName>
        <fullName evidence="11">Glycosyltransferase 87 family protein</fullName>
    </submittedName>
</protein>
<evidence type="ECO:0000313" key="13">
    <source>
        <dbReference type="Proteomes" id="UP001081709"/>
    </source>
</evidence>
<dbReference type="Proteomes" id="UP001081709">
    <property type="component" value="Unassembled WGS sequence"/>
</dbReference>
<keyword evidence="6 9" id="KW-0472">Membrane</keyword>
<evidence type="ECO:0000256" key="6">
    <source>
        <dbReference type="ARBA" id="ARBA00023136"/>
    </source>
</evidence>
<dbReference type="GO" id="GO:0016758">
    <property type="term" value="F:hexosyltransferase activity"/>
    <property type="evidence" value="ECO:0007669"/>
    <property type="project" value="InterPro"/>
</dbReference>
<dbReference type="AlphaFoldDB" id="A0A9Q4GKP1"/>
<gene>
    <name evidence="10" type="ORF">OS125_07340</name>
    <name evidence="11" type="ORF">OS129_11185</name>
</gene>
<reference evidence="11" key="1">
    <citation type="submission" date="2022-11" db="EMBL/GenBank/DDBJ databases">
        <title>Corynebacterium sp. isolated from Penguins.</title>
        <authorList>
            <person name="Sedlar K."/>
            <person name="Svec P."/>
        </authorList>
    </citation>
    <scope>NUCLEOTIDE SEQUENCE</scope>
    <source>
        <strain evidence="10">P7003</strain>
        <strain evidence="11">P7374</strain>
    </source>
</reference>
<feature type="compositionally biased region" description="Basic and acidic residues" evidence="8">
    <location>
        <begin position="13"/>
        <end position="23"/>
    </location>
</feature>
<evidence type="ECO:0000313" key="11">
    <source>
        <dbReference type="EMBL" id="MCX7469429.1"/>
    </source>
</evidence>
<evidence type="ECO:0000256" key="7">
    <source>
        <dbReference type="ARBA" id="ARBA00024033"/>
    </source>
</evidence>
<dbReference type="PIRSF" id="PIRSF010361">
    <property type="entry name" value="UCP010361"/>
    <property type="match status" value="1"/>
</dbReference>
<evidence type="ECO:0000256" key="3">
    <source>
        <dbReference type="ARBA" id="ARBA00022679"/>
    </source>
</evidence>
<evidence type="ECO:0000313" key="10">
    <source>
        <dbReference type="EMBL" id="MCX7445059.1"/>
    </source>
</evidence>
<name>A0A9Q4GKP1_9CORY</name>
<keyword evidence="13" id="KW-1185">Reference proteome</keyword>
<evidence type="ECO:0000256" key="4">
    <source>
        <dbReference type="ARBA" id="ARBA00022692"/>
    </source>
</evidence>
<feature type="region of interest" description="Disordered" evidence="8">
    <location>
        <begin position="1"/>
        <end position="23"/>
    </location>
</feature>
<dbReference type="Pfam" id="PF09594">
    <property type="entry name" value="GT87"/>
    <property type="match status" value="1"/>
</dbReference>
<sequence>MSEHRSTRSSTGTRRDTARIQPAHDEPLARDFTAFLGGPMGRFTAPGTARLFTPLRVLICVGLVFLALGWLSKANCISGTAGDDGVFTIDWSGSRQFLSACYTDIVPLYGNTGLSEGHAPYAHSWTDSDGSRRYTQYPVLASLLQWVTALVTRSVAPLVAATGLPVPAAAVYFSLTAAVLALFWILVVRSMVSLTGNRVWDTLLVAASPLIAVHAFTDYDILAVAAAVGALLAAARRKPVAAGVLIGLGAAVKLWPLLLLGGYLVLAVRHHRFRPFLTMTGTAVVTWLVVNLPVMLTFPDGWREFLRVGVNRAADWDTVYSVVQRSTGWSGWDHGGTPTVLNTVSGVLFVVACTLIGVFAVRARRTPRVAEIVFLIVAVFLLVNKVWSPQHSLWLVPLIVLALPKWRIVIAWMLSEALLWPVRMWFMAGEDALGAPAGLHGAVVLVRGALVIALVVLVVRQMRGRSVDPVLTAHDGVDPLAGDFIPDGDTGSVTGSTTVSGEPADAAAVSGTVSGKGGSARG</sequence>
<organism evidence="11 12">
    <name type="scientific">Corynebacterium pygosceleis</name>
    <dbReference type="NCBI Taxonomy" id="2800406"/>
    <lineage>
        <taxon>Bacteria</taxon>
        <taxon>Bacillati</taxon>
        <taxon>Actinomycetota</taxon>
        <taxon>Actinomycetes</taxon>
        <taxon>Mycobacteriales</taxon>
        <taxon>Corynebacteriaceae</taxon>
        <taxon>Corynebacterium</taxon>
    </lineage>
</organism>
<feature type="transmembrane region" description="Helical" evidence="9">
    <location>
        <begin position="51"/>
        <end position="71"/>
    </location>
</feature>
<evidence type="ECO:0000256" key="1">
    <source>
        <dbReference type="ARBA" id="ARBA00004651"/>
    </source>
</evidence>
<feature type="transmembrane region" description="Helical" evidence="9">
    <location>
        <begin position="276"/>
        <end position="298"/>
    </location>
</feature>
<keyword evidence="2" id="KW-1003">Cell membrane</keyword>
<dbReference type="EMBL" id="JAPMKU010000008">
    <property type="protein sequence ID" value="MCX7469429.1"/>
    <property type="molecule type" value="Genomic_DNA"/>
</dbReference>
<accession>A0A9Q4GKP1</accession>
<feature type="region of interest" description="Disordered" evidence="8">
    <location>
        <begin position="482"/>
        <end position="502"/>
    </location>
</feature>
<feature type="compositionally biased region" description="Low complexity" evidence="8">
    <location>
        <begin position="487"/>
        <end position="501"/>
    </location>
</feature>
<feature type="transmembrane region" description="Helical" evidence="9">
    <location>
        <begin position="204"/>
        <end position="234"/>
    </location>
</feature>
<dbReference type="InterPro" id="IPR016570">
    <property type="entry name" value="UCP010361"/>
</dbReference>
<evidence type="ECO:0000313" key="12">
    <source>
        <dbReference type="Proteomes" id="UP001071478"/>
    </source>
</evidence>
<feature type="transmembrane region" description="Helical" evidence="9">
    <location>
        <begin position="435"/>
        <end position="459"/>
    </location>
</feature>
<feature type="transmembrane region" description="Helical" evidence="9">
    <location>
        <begin position="368"/>
        <end position="387"/>
    </location>
</feature>
<dbReference type="Proteomes" id="UP001071478">
    <property type="component" value="Unassembled WGS sequence"/>
</dbReference>
<comment type="subcellular location">
    <subcellularLocation>
        <location evidence="1">Cell membrane</location>
        <topology evidence="1">Multi-pass membrane protein</topology>
    </subcellularLocation>
</comment>
<evidence type="ECO:0000256" key="9">
    <source>
        <dbReference type="SAM" id="Phobius"/>
    </source>
</evidence>
<evidence type="ECO:0000256" key="2">
    <source>
        <dbReference type="ARBA" id="ARBA00022475"/>
    </source>
</evidence>
<feature type="transmembrane region" description="Helical" evidence="9">
    <location>
        <begin position="170"/>
        <end position="192"/>
    </location>
</feature>
<keyword evidence="5 9" id="KW-1133">Transmembrane helix</keyword>
<keyword evidence="3" id="KW-0808">Transferase</keyword>
<dbReference type="InterPro" id="IPR018584">
    <property type="entry name" value="GT87"/>
</dbReference>
<comment type="similarity">
    <text evidence="7">Belongs to the glycosyltransferase 87 family.</text>
</comment>
<keyword evidence="4 9" id="KW-0812">Transmembrane</keyword>
<dbReference type="GO" id="GO:0005886">
    <property type="term" value="C:plasma membrane"/>
    <property type="evidence" value="ECO:0007669"/>
    <property type="project" value="UniProtKB-SubCell"/>
</dbReference>